<gene>
    <name evidence="1" type="ORF">SDC9_136844</name>
</gene>
<sequence length="48" mass="5231">MRSASQGAFYILPANGSEEEASDYGGVYDKTTVDKKARVVVTIEYAIE</sequence>
<reference evidence="1" key="1">
    <citation type="submission" date="2019-08" db="EMBL/GenBank/DDBJ databases">
        <authorList>
            <person name="Kucharzyk K."/>
            <person name="Murdoch R.W."/>
            <person name="Higgins S."/>
            <person name="Loffler F."/>
        </authorList>
    </citation>
    <scope>NUCLEOTIDE SEQUENCE</scope>
</reference>
<dbReference type="AlphaFoldDB" id="A0A645DMG8"/>
<dbReference type="EMBL" id="VSSQ01037118">
    <property type="protein sequence ID" value="MPM89732.1"/>
    <property type="molecule type" value="Genomic_DNA"/>
</dbReference>
<name>A0A645DMG8_9ZZZZ</name>
<accession>A0A645DMG8</accession>
<evidence type="ECO:0008006" key="2">
    <source>
        <dbReference type="Google" id="ProtNLM"/>
    </source>
</evidence>
<evidence type="ECO:0000313" key="1">
    <source>
        <dbReference type="EMBL" id="MPM89732.1"/>
    </source>
</evidence>
<organism evidence="1">
    <name type="scientific">bioreactor metagenome</name>
    <dbReference type="NCBI Taxonomy" id="1076179"/>
    <lineage>
        <taxon>unclassified sequences</taxon>
        <taxon>metagenomes</taxon>
        <taxon>ecological metagenomes</taxon>
    </lineage>
</organism>
<comment type="caution">
    <text evidence="1">The sequence shown here is derived from an EMBL/GenBank/DDBJ whole genome shotgun (WGS) entry which is preliminary data.</text>
</comment>
<proteinExistence type="predicted"/>
<protein>
    <recommendedName>
        <fullName evidence="2">SIMPL domain-containing protein</fullName>
    </recommendedName>
</protein>